<dbReference type="InterPro" id="IPR050523">
    <property type="entry name" value="AKR_Detox_Biosynth"/>
</dbReference>
<dbReference type="RefSeq" id="WP_143374389.1">
    <property type="nucleotide sequence ID" value="NZ_VJVZ01000011.1"/>
</dbReference>
<organism evidence="2 3">
    <name type="scientific">Flavobacterium zepuense</name>
    <dbReference type="NCBI Taxonomy" id="2593302"/>
    <lineage>
        <taxon>Bacteria</taxon>
        <taxon>Pseudomonadati</taxon>
        <taxon>Bacteroidota</taxon>
        <taxon>Flavobacteriia</taxon>
        <taxon>Flavobacteriales</taxon>
        <taxon>Flavobacteriaceae</taxon>
        <taxon>Flavobacterium</taxon>
    </lineage>
</organism>
<sequence length="289" mass="32733">MSVHLSPVIAGTMNWGEWRAKFNPTQMASIINDCISYGITTFDHADIYGGYTTEADFGLGFAQSGVRREDVQFITKCGIQHTVGNRPTKVKHYDYSKDYIIWSAENSLKFLKTDYLDVLLLHRPSPLMHPGEIAEAIHQLKGQGKIREFGLSNFTNSQTDLIKSLLHVYCNQIEFSATAFQPMLDGSLDYMQLHNIKPMAWSPIGSVFKNESEQSQRLQTLLLEFVEKYEVTEDVILLAWIMQHPAGIVPVSGSCDTDRLKNQVKAANVKLELEDWFAIWTESMGHKVP</sequence>
<dbReference type="PANTHER" id="PTHR43364">
    <property type="entry name" value="NADH-SPECIFIC METHYLGLYOXAL REDUCTASE-RELATED"/>
    <property type="match status" value="1"/>
</dbReference>
<dbReference type="EMBL" id="VJVZ01000011">
    <property type="protein sequence ID" value="TRW22740.1"/>
    <property type="molecule type" value="Genomic_DNA"/>
</dbReference>
<accession>A0A552UX61</accession>
<comment type="caution">
    <text evidence="2">The sequence shown here is derived from an EMBL/GenBank/DDBJ whole genome shotgun (WGS) entry which is preliminary data.</text>
</comment>
<dbReference type="OrthoDB" id="9773828at2"/>
<evidence type="ECO:0000313" key="2">
    <source>
        <dbReference type="EMBL" id="TRW22740.1"/>
    </source>
</evidence>
<dbReference type="GO" id="GO:0016491">
    <property type="term" value="F:oxidoreductase activity"/>
    <property type="evidence" value="ECO:0007669"/>
    <property type="project" value="InterPro"/>
</dbReference>
<dbReference type="InterPro" id="IPR020471">
    <property type="entry name" value="AKR"/>
</dbReference>
<dbReference type="PRINTS" id="PR00069">
    <property type="entry name" value="ALDKETRDTASE"/>
</dbReference>
<dbReference type="GO" id="GO:0005829">
    <property type="term" value="C:cytosol"/>
    <property type="evidence" value="ECO:0007669"/>
    <property type="project" value="TreeGrafter"/>
</dbReference>
<dbReference type="PANTHER" id="PTHR43364:SF1">
    <property type="entry name" value="OXIDOREDUCTASE YDHF"/>
    <property type="match status" value="1"/>
</dbReference>
<evidence type="ECO:0000259" key="1">
    <source>
        <dbReference type="Pfam" id="PF00248"/>
    </source>
</evidence>
<dbReference type="Proteomes" id="UP000320643">
    <property type="component" value="Unassembled WGS sequence"/>
</dbReference>
<name>A0A552UX61_9FLAO</name>
<evidence type="ECO:0000313" key="3">
    <source>
        <dbReference type="Proteomes" id="UP000320643"/>
    </source>
</evidence>
<protein>
    <submittedName>
        <fullName evidence="2">Aldo/keto reductase</fullName>
    </submittedName>
</protein>
<dbReference type="AlphaFoldDB" id="A0A552UX61"/>
<proteinExistence type="predicted"/>
<dbReference type="InterPro" id="IPR036812">
    <property type="entry name" value="NAD(P)_OxRdtase_dom_sf"/>
</dbReference>
<dbReference type="Pfam" id="PF00248">
    <property type="entry name" value="Aldo_ket_red"/>
    <property type="match status" value="1"/>
</dbReference>
<feature type="domain" description="NADP-dependent oxidoreductase" evidence="1">
    <location>
        <begin position="8"/>
        <end position="276"/>
    </location>
</feature>
<dbReference type="InterPro" id="IPR023210">
    <property type="entry name" value="NADP_OxRdtase_dom"/>
</dbReference>
<gene>
    <name evidence="2" type="ORF">FMM05_15900</name>
</gene>
<dbReference type="SUPFAM" id="SSF51430">
    <property type="entry name" value="NAD(P)-linked oxidoreductase"/>
    <property type="match status" value="1"/>
</dbReference>
<reference evidence="2 3" key="1">
    <citation type="submission" date="2019-07" db="EMBL/GenBank/DDBJ databases">
        <title>Flavobacterium sp. nov., isolated from glacier ice.</title>
        <authorList>
            <person name="Liu Q."/>
            <person name="Xin Y.-H."/>
        </authorList>
    </citation>
    <scope>NUCLEOTIDE SEQUENCE [LARGE SCALE GENOMIC DNA]</scope>
    <source>
        <strain evidence="2 3">ZT4R6</strain>
    </source>
</reference>
<dbReference type="Gene3D" id="3.20.20.100">
    <property type="entry name" value="NADP-dependent oxidoreductase domain"/>
    <property type="match status" value="1"/>
</dbReference>
<keyword evidence="3" id="KW-1185">Reference proteome</keyword>